<dbReference type="PROSITE" id="PS00137">
    <property type="entry name" value="SUBTILASE_HIS"/>
    <property type="match status" value="1"/>
</dbReference>
<dbReference type="InterPro" id="IPR023827">
    <property type="entry name" value="Peptidase_S8_Asp-AS"/>
</dbReference>
<sequence length="197" mass="20401">MKAGQRSREGIDGANDDGEVCAGNRAGDGADGLWWRRRRRQQRARRPAPDHADTSNHASADDTTAGQAAGAAFDAHLQSPTRVAAQAAGLTGQGVRIGIVDSGVQRNAVALNGRVLANFNYIDPARNNLAVDDVVGHGTAVASLAAGAAVGTWPGGIAPGAQIVSARIIPTSRRPTTAVARAMPSVGRWAWPRSTRT</sequence>
<comment type="caution">
    <text evidence="7">The sequence shown here is derived from an EMBL/GenBank/DDBJ whole genome shotgun (WGS) entry which is preliminary data.</text>
</comment>
<evidence type="ECO:0000256" key="5">
    <source>
        <dbReference type="SAM" id="MobiDB-lite"/>
    </source>
</evidence>
<dbReference type="GO" id="GO:0016485">
    <property type="term" value="P:protein processing"/>
    <property type="evidence" value="ECO:0007669"/>
    <property type="project" value="TreeGrafter"/>
</dbReference>
<dbReference type="PATRIC" id="fig|40324.63.peg.5305"/>
<evidence type="ECO:0000259" key="6">
    <source>
        <dbReference type="Pfam" id="PF00082"/>
    </source>
</evidence>
<dbReference type="Pfam" id="PF00082">
    <property type="entry name" value="Peptidase_S8"/>
    <property type="match status" value="1"/>
</dbReference>
<evidence type="ECO:0000256" key="3">
    <source>
        <dbReference type="ARBA" id="ARBA00022825"/>
    </source>
</evidence>
<comment type="caution">
    <text evidence="4">Lacks conserved residue(s) required for the propagation of feature annotation.</text>
</comment>
<protein>
    <recommendedName>
        <fullName evidence="6">Peptidase S8/S53 domain-containing protein</fullName>
    </recommendedName>
</protein>
<dbReference type="GO" id="GO:0004252">
    <property type="term" value="F:serine-type endopeptidase activity"/>
    <property type="evidence" value="ECO:0007669"/>
    <property type="project" value="InterPro"/>
</dbReference>
<dbReference type="InterPro" id="IPR022398">
    <property type="entry name" value="Peptidase_S8_His-AS"/>
</dbReference>
<keyword evidence="2" id="KW-0378">Hydrolase</keyword>
<evidence type="ECO:0000256" key="1">
    <source>
        <dbReference type="ARBA" id="ARBA00022670"/>
    </source>
</evidence>
<comment type="similarity">
    <text evidence="4">Belongs to the peptidase S8 family.</text>
</comment>
<dbReference type="SUPFAM" id="SSF52743">
    <property type="entry name" value="Subtilisin-like"/>
    <property type="match status" value="1"/>
</dbReference>
<evidence type="ECO:0000313" key="7">
    <source>
        <dbReference type="EMBL" id="KKD57013.1"/>
    </source>
</evidence>
<dbReference type="Proteomes" id="UP000243478">
    <property type="component" value="Unassembled WGS sequence"/>
</dbReference>
<evidence type="ECO:0000313" key="8">
    <source>
        <dbReference type="Proteomes" id="UP000243478"/>
    </source>
</evidence>
<dbReference type="PANTHER" id="PTHR42884">
    <property type="entry name" value="PROPROTEIN CONVERTASE SUBTILISIN/KEXIN-RELATED"/>
    <property type="match status" value="1"/>
</dbReference>
<dbReference type="PROSITE" id="PS51892">
    <property type="entry name" value="SUBTILASE"/>
    <property type="match status" value="1"/>
</dbReference>
<proteinExistence type="inferred from homology"/>
<dbReference type="PANTHER" id="PTHR42884:SF14">
    <property type="entry name" value="NEUROENDOCRINE CONVERTASE 1"/>
    <property type="match status" value="1"/>
</dbReference>
<dbReference type="PROSITE" id="PS00136">
    <property type="entry name" value="SUBTILASE_ASP"/>
    <property type="match status" value="1"/>
</dbReference>
<dbReference type="InterPro" id="IPR000209">
    <property type="entry name" value="Peptidase_S8/S53_dom"/>
</dbReference>
<dbReference type="InterPro" id="IPR036852">
    <property type="entry name" value="Peptidase_S8/S53_dom_sf"/>
</dbReference>
<name>A0A0F5ZMT5_STEMA</name>
<feature type="region of interest" description="Disordered" evidence="5">
    <location>
        <begin position="1"/>
        <end position="67"/>
    </location>
</feature>
<gene>
    <name evidence="7" type="ORF">VM57_14415</name>
</gene>
<feature type="compositionally biased region" description="Basic and acidic residues" evidence="5">
    <location>
        <begin position="1"/>
        <end position="11"/>
    </location>
</feature>
<dbReference type="AlphaFoldDB" id="A0A0F5ZMT5"/>
<dbReference type="Gene3D" id="3.40.50.200">
    <property type="entry name" value="Peptidase S8/S53 domain"/>
    <property type="match status" value="1"/>
</dbReference>
<dbReference type="GO" id="GO:0005886">
    <property type="term" value="C:plasma membrane"/>
    <property type="evidence" value="ECO:0007669"/>
    <property type="project" value="TreeGrafter"/>
</dbReference>
<dbReference type="EMBL" id="JZRZ01000023">
    <property type="protein sequence ID" value="KKD57013.1"/>
    <property type="molecule type" value="Genomic_DNA"/>
</dbReference>
<keyword evidence="1" id="KW-0645">Protease</keyword>
<evidence type="ECO:0000256" key="2">
    <source>
        <dbReference type="ARBA" id="ARBA00022801"/>
    </source>
</evidence>
<feature type="compositionally biased region" description="Basic residues" evidence="5">
    <location>
        <begin position="35"/>
        <end position="46"/>
    </location>
</feature>
<accession>A0A0F5ZMT5</accession>
<reference evidence="7 8" key="1">
    <citation type="submission" date="2015-03" db="EMBL/GenBank/DDBJ databases">
        <title>Draft genome of Stenotrophomonas maltophila isolated from urine specimen.</title>
        <authorList>
            <person name="Murugan N."/>
            <person name="Malathi J."/>
            <person name="Umashankar V."/>
            <person name="Madhavan H."/>
        </authorList>
    </citation>
    <scope>NUCLEOTIDE SEQUENCE [LARGE SCALE GENOMIC DNA]</scope>
    <source>
        <strain evidence="7 8">JMNMN1</strain>
    </source>
</reference>
<evidence type="ECO:0000256" key="4">
    <source>
        <dbReference type="PROSITE-ProRule" id="PRU01240"/>
    </source>
</evidence>
<feature type="domain" description="Peptidase S8/S53" evidence="6">
    <location>
        <begin position="92"/>
        <end position="174"/>
    </location>
</feature>
<keyword evidence="3" id="KW-0720">Serine protease</keyword>
<organism evidence="7 8">
    <name type="scientific">Stenotrophomonas maltophilia</name>
    <name type="common">Pseudomonas maltophilia</name>
    <name type="synonym">Xanthomonas maltophilia</name>
    <dbReference type="NCBI Taxonomy" id="40324"/>
    <lineage>
        <taxon>Bacteria</taxon>
        <taxon>Pseudomonadati</taxon>
        <taxon>Pseudomonadota</taxon>
        <taxon>Gammaproteobacteria</taxon>
        <taxon>Lysobacterales</taxon>
        <taxon>Lysobacteraceae</taxon>
        <taxon>Stenotrophomonas</taxon>
        <taxon>Stenotrophomonas maltophilia group</taxon>
    </lineage>
</organism>